<dbReference type="EMBL" id="BK016136">
    <property type="protein sequence ID" value="DAF97676.1"/>
    <property type="molecule type" value="Genomic_DNA"/>
</dbReference>
<reference evidence="2" key="1">
    <citation type="journal article" date="2021" name="Proc. Natl. Acad. Sci. U.S.A.">
        <title>A Catalog of Tens of Thousands of Viruses from Human Metagenomes Reveals Hidden Associations with Chronic Diseases.</title>
        <authorList>
            <person name="Tisza M.J."/>
            <person name="Buck C.B."/>
        </authorList>
    </citation>
    <scope>NUCLEOTIDE SEQUENCE</scope>
    <source>
        <strain evidence="2">CtYA416</strain>
    </source>
</reference>
<dbReference type="GO" id="GO:0004629">
    <property type="term" value="F:phospholipase C activity"/>
    <property type="evidence" value="ECO:0007669"/>
    <property type="project" value="InterPro"/>
</dbReference>
<dbReference type="GO" id="GO:0008270">
    <property type="term" value="F:zinc ion binding"/>
    <property type="evidence" value="ECO:0007669"/>
    <property type="project" value="InterPro"/>
</dbReference>
<proteinExistence type="predicted"/>
<evidence type="ECO:0000259" key="1">
    <source>
        <dbReference type="PROSITE" id="PS51346"/>
    </source>
</evidence>
<name>A0A8S5UTE2_9CAUD</name>
<dbReference type="PROSITE" id="PS51346">
    <property type="entry name" value="PROKAR_ZN_DEPEND_PLPC_2"/>
    <property type="match status" value="1"/>
</dbReference>
<dbReference type="Pfam" id="PF01966">
    <property type="entry name" value="HD"/>
    <property type="match status" value="1"/>
</dbReference>
<accession>A0A8S5UTE2</accession>
<feature type="domain" description="Zn-dependent PLC" evidence="1">
    <location>
        <begin position="167"/>
        <end position="222"/>
    </location>
</feature>
<evidence type="ECO:0000313" key="2">
    <source>
        <dbReference type="EMBL" id="DAF97676.1"/>
    </source>
</evidence>
<dbReference type="CDD" id="cd00077">
    <property type="entry name" value="HDc"/>
    <property type="match status" value="1"/>
</dbReference>
<protein>
    <submittedName>
        <fullName evidence="2">Metal dependent phosphohydrolases with conserved 'HD' motif</fullName>
    </submittedName>
</protein>
<dbReference type="InterPro" id="IPR006674">
    <property type="entry name" value="HD_domain"/>
</dbReference>
<organism evidence="2">
    <name type="scientific">Myoviridae sp. ctYA416</name>
    <dbReference type="NCBI Taxonomy" id="2825125"/>
    <lineage>
        <taxon>Viruses</taxon>
        <taxon>Duplodnaviria</taxon>
        <taxon>Heunggongvirae</taxon>
        <taxon>Uroviricota</taxon>
        <taxon>Caudoviricetes</taxon>
    </lineage>
</organism>
<dbReference type="InterPro" id="IPR001531">
    <property type="entry name" value="Zn_PLipaseC"/>
</dbReference>
<dbReference type="InterPro" id="IPR003607">
    <property type="entry name" value="HD/PDEase_dom"/>
</dbReference>
<dbReference type="SUPFAM" id="SSF109604">
    <property type="entry name" value="HD-domain/PDEase-like"/>
    <property type="match status" value="1"/>
</dbReference>
<sequence>MIPLEKTQDIKFNDEEIMALHIAALFHDTGKAKVKVEIRPNEFDYKGHAEASAVILTKFYDFVERKLTPKLDKALKLAIWLVREHTNFHMAIKSNNLHKWVVDNIRSGDFDAIFIYREMVRTMVVLSASDAASKYAVCGDEYHDAIIRYTAERYAAFSEIDSLNIPVNVWDIKADGDNLDKREAERILHMCWNGEIQNTPEQVKSAIARYRANKKYTVSIDY</sequence>